<keyword evidence="1" id="KW-1133">Transmembrane helix</keyword>
<dbReference type="EMBL" id="MGJD01000028">
    <property type="protein sequence ID" value="OGN00145.1"/>
    <property type="molecule type" value="Genomic_DNA"/>
</dbReference>
<dbReference type="PANTHER" id="PTHR31272">
    <property type="entry name" value="CYTOCHROME C-TYPE BIOGENESIS PROTEIN HI_1454-RELATED"/>
    <property type="match status" value="1"/>
</dbReference>
<dbReference type="PANTHER" id="PTHR31272:SF9">
    <property type="entry name" value="BLL1027 PROTEIN"/>
    <property type="match status" value="1"/>
</dbReference>
<sequence>MRIDRKLTTLIIFVLAIFGLVFASKTGVIDSGFIWELSNEGQWLFPLVGIAALLDSINPCAFSILILTIAFLFSIRQIRSKILEIGGAYILGIFLVYILIGLGILQALHLFNTPHFMGKLGAFLLIFLGGINVINEFNPNFPLKLKIPATAHHKMAQLMNKSSMSAAFGLGILVGLCEFPCTGGPYLMVLGLLHDNVTYLRGFGYLILYNLIFVLPLVIILMIAVNETVTKKIMALQGKERGNMRYAGGLAMMALGIIILLI</sequence>
<dbReference type="InterPro" id="IPR051790">
    <property type="entry name" value="Cytochrome_c-biogenesis_DsbD"/>
</dbReference>
<feature type="transmembrane region" description="Helical" evidence="1">
    <location>
        <begin position="246"/>
        <end position="261"/>
    </location>
</feature>
<keyword evidence="1" id="KW-0812">Transmembrane</keyword>
<dbReference type="AlphaFoldDB" id="A0A1F8EH41"/>
<keyword evidence="1" id="KW-0472">Membrane</keyword>
<feature type="transmembrane region" description="Helical" evidence="1">
    <location>
        <begin position="164"/>
        <end position="187"/>
    </location>
</feature>
<comment type="caution">
    <text evidence="2">The sequence shown here is derived from an EMBL/GenBank/DDBJ whole genome shotgun (WGS) entry which is preliminary data.</text>
</comment>
<feature type="transmembrane region" description="Helical" evidence="1">
    <location>
        <begin position="207"/>
        <end position="225"/>
    </location>
</feature>
<evidence type="ECO:0000313" key="3">
    <source>
        <dbReference type="Proteomes" id="UP000177117"/>
    </source>
</evidence>
<protein>
    <submittedName>
        <fullName evidence="2">Uncharacterized protein</fullName>
    </submittedName>
</protein>
<name>A0A1F8EH41_9BACT</name>
<gene>
    <name evidence="2" type="ORF">A2650_04325</name>
</gene>
<dbReference type="Proteomes" id="UP000177117">
    <property type="component" value="Unassembled WGS sequence"/>
</dbReference>
<feature type="transmembrane region" description="Helical" evidence="1">
    <location>
        <begin position="47"/>
        <end position="75"/>
    </location>
</feature>
<proteinExistence type="predicted"/>
<feature type="transmembrane region" description="Helical" evidence="1">
    <location>
        <begin position="87"/>
        <end position="110"/>
    </location>
</feature>
<evidence type="ECO:0000313" key="2">
    <source>
        <dbReference type="EMBL" id="OGN00145.1"/>
    </source>
</evidence>
<evidence type="ECO:0000256" key="1">
    <source>
        <dbReference type="SAM" id="Phobius"/>
    </source>
</evidence>
<accession>A0A1F8EH41</accession>
<organism evidence="2 3">
    <name type="scientific">Candidatus Yanofskybacteria bacterium RIFCSPHIGHO2_01_FULL_41_53</name>
    <dbReference type="NCBI Taxonomy" id="1802663"/>
    <lineage>
        <taxon>Bacteria</taxon>
        <taxon>Candidatus Yanofskyibacteriota</taxon>
    </lineage>
</organism>
<feature type="transmembrane region" description="Helical" evidence="1">
    <location>
        <begin position="116"/>
        <end position="134"/>
    </location>
</feature>
<reference evidence="2 3" key="1">
    <citation type="journal article" date="2016" name="Nat. Commun.">
        <title>Thousands of microbial genomes shed light on interconnected biogeochemical processes in an aquifer system.</title>
        <authorList>
            <person name="Anantharaman K."/>
            <person name="Brown C.T."/>
            <person name="Hug L.A."/>
            <person name="Sharon I."/>
            <person name="Castelle C.J."/>
            <person name="Probst A.J."/>
            <person name="Thomas B.C."/>
            <person name="Singh A."/>
            <person name="Wilkins M.J."/>
            <person name="Karaoz U."/>
            <person name="Brodie E.L."/>
            <person name="Williams K.H."/>
            <person name="Hubbard S.S."/>
            <person name="Banfield J.F."/>
        </authorList>
    </citation>
    <scope>NUCLEOTIDE SEQUENCE [LARGE SCALE GENOMIC DNA]</scope>
</reference>